<comment type="caution">
    <text evidence="2">The sequence shown here is derived from an EMBL/GenBank/DDBJ whole genome shotgun (WGS) entry which is preliminary data.</text>
</comment>
<dbReference type="RefSeq" id="WP_133850517.1">
    <property type="nucleotide sequence ID" value="NZ_SNXZ01000003.1"/>
</dbReference>
<dbReference type="OrthoDB" id="9799703at2"/>
<reference evidence="2 3" key="1">
    <citation type="submission" date="2019-03" db="EMBL/GenBank/DDBJ databases">
        <title>Genomic Encyclopedia of Type Strains, Phase IV (KMG-IV): sequencing the most valuable type-strain genomes for metagenomic binning, comparative biology and taxonomic classification.</title>
        <authorList>
            <person name="Goeker M."/>
        </authorList>
    </citation>
    <scope>NUCLEOTIDE SEQUENCE [LARGE SCALE GENOMIC DNA]</scope>
    <source>
        <strain evidence="2 3">DSM 45361</strain>
    </source>
</reference>
<keyword evidence="2" id="KW-0255">Endonuclease</keyword>
<dbReference type="InterPro" id="IPR012296">
    <property type="entry name" value="Nuclease_put_TT1808"/>
</dbReference>
<feature type="domain" description="Putative restriction endonuclease" evidence="1">
    <location>
        <begin position="15"/>
        <end position="176"/>
    </location>
</feature>
<organism evidence="2 3">
    <name type="scientific">Labedaea rhizosphaerae</name>
    <dbReference type="NCBI Taxonomy" id="598644"/>
    <lineage>
        <taxon>Bacteria</taxon>
        <taxon>Bacillati</taxon>
        <taxon>Actinomycetota</taxon>
        <taxon>Actinomycetes</taxon>
        <taxon>Pseudonocardiales</taxon>
        <taxon>Pseudonocardiaceae</taxon>
        <taxon>Labedaea</taxon>
    </lineage>
</organism>
<dbReference type="CDD" id="cd06260">
    <property type="entry name" value="DUF820-like"/>
    <property type="match status" value="1"/>
</dbReference>
<sequence length="189" mass="21059">MTAEPIDFRRQYTVAEFAALPEDNSARYELEEGHLVVSPRPSNAHTKVIFRLCEQIEAQLPADLTTMSEVDVDLQLSVPVVRIPDIVVVPAILEDAKRMVTAADVVLVIEVISPGSVRTDTKVKPLEYADAGIPSMWLIDQDRPVSATILTSIDGEYEESQRAEHRFSVLEPLPLTIDLDKLRRSPDRG</sequence>
<protein>
    <submittedName>
        <fullName evidence="2">Uma2 family endonuclease</fullName>
    </submittedName>
</protein>
<accession>A0A4R6SCD7</accession>
<dbReference type="PANTHER" id="PTHR35400:SF3">
    <property type="entry name" value="SLL1072 PROTEIN"/>
    <property type="match status" value="1"/>
</dbReference>
<dbReference type="GO" id="GO:0004519">
    <property type="term" value="F:endonuclease activity"/>
    <property type="evidence" value="ECO:0007669"/>
    <property type="project" value="UniProtKB-KW"/>
</dbReference>
<dbReference type="SUPFAM" id="SSF52980">
    <property type="entry name" value="Restriction endonuclease-like"/>
    <property type="match status" value="1"/>
</dbReference>
<dbReference type="InterPro" id="IPR008538">
    <property type="entry name" value="Uma2"/>
</dbReference>
<name>A0A4R6SCD7_LABRH</name>
<keyword evidence="2" id="KW-0378">Hydrolase</keyword>
<dbReference type="Pfam" id="PF05685">
    <property type="entry name" value="Uma2"/>
    <property type="match status" value="1"/>
</dbReference>
<keyword evidence="3" id="KW-1185">Reference proteome</keyword>
<gene>
    <name evidence="2" type="ORF">EV186_103258</name>
</gene>
<dbReference type="PANTHER" id="PTHR35400">
    <property type="entry name" value="SLR1083 PROTEIN"/>
    <property type="match status" value="1"/>
</dbReference>
<evidence type="ECO:0000313" key="3">
    <source>
        <dbReference type="Proteomes" id="UP000295444"/>
    </source>
</evidence>
<proteinExistence type="predicted"/>
<keyword evidence="2" id="KW-0540">Nuclease</keyword>
<dbReference type="Proteomes" id="UP000295444">
    <property type="component" value="Unassembled WGS sequence"/>
</dbReference>
<dbReference type="AlphaFoldDB" id="A0A4R6SCD7"/>
<evidence type="ECO:0000259" key="1">
    <source>
        <dbReference type="Pfam" id="PF05685"/>
    </source>
</evidence>
<evidence type="ECO:0000313" key="2">
    <source>
        <dbReference type="EMBL" id="TDP97294.1"/>
    </source>
</evidence>
<dbReference type="Gene3D" id="3.90.1570.10">
    <property type="entry name" value="tt1808, chain A"/>
    <property type="match status" value="1"/>
</dbReference>
<dbReference type="EMBL" id="SNXZ01000003">
    <property type="protein sequence ID" value="TDP97294.1"/>
    <property type="molecule type" value="Genomic_DNA"/>
</dbReference>
<dbReference type="InterPro" id="IPR011335">
    <property type="entry name" value="Restrct_endonuc-II-like"/>
</dbReference>